<organism evidence="2 3">
    <name type="scientific">Kwoniella shandongensis</name>
    <dbReference type="NCBI Taxonomy" id="1734106"/>
    <lineage>
        <taxon>Eukaryota</taxon>
        <taxon>Fungi</taxon>
        <taxon>Dikarya</taxon>
        <taxon>Basidiomycota</taxon>
        <taxon>Agaricomycotina</taxon>
        <taxon>Tremellomycetes</taxon>
        <taxon>Tremellales</taxon>
        <taxon>Cryptococcaceae</taxon>
        <taxon>Kwoniella</taxon>
    </lineage>
</organism>
<dbReference type="EMBL" id="CP144060">
    <property type="protein sequence ID" value="WWD21393.1"/>
    <property type="molecule type" value="Genomic_DNA"/>
</dbReference>
<dbReference type="AlphaFoldDB" id="A0AAJ8LME6"/>
<name>A0AAJ8LME6_9TREE</name>
<protein>
    <submittedName>
        <fullName evidence="2">Uncharacterized protein</fullName>
    </submittedName>
</protein>
<evidence type="ECO:0000313" key="2">
    <source>
        <dbReference type="EMBL" id="WWD21393.1"/>
    </source>
</evidence>
<feature type="compositionally biased region" description="Basic and acidic residues" evidence="1">
    <location>
        <begin position="12"/>
        <end position="24"/>
    </location>
</feature>
<proteinExistence type="predicted"/>
<dbReference type="KEGG" id="ksn:43590979"/>
<feature type="compositionally biased region" description="Basic and acidic residues" evidence="1">
    <location>
        <begin position="102"/>
        <end position="112"/>
    </location>
</feature>
<reference evidence="2" key="2">
    <citation type="submission" date="2024-01" db="EMBL/GenBank/DDBJ databases">
        <title>Comparative genomics of Cryptococcus and Kwoniella reveals pathogenesis evolution and contrasting modes of karyotype evolution via chromosome fusion or intercentromeric recombination.</title>
        <authorList>
            <person name="Coelho M.A."/>
            <person name="David-Palma M."/>
            <person name="Shea T."/>
            <person name="Bowers K."/>
            <person name="McGinley-Smith S."/>
            <person name="Mohammad A.W."/>
            <person name="Gnirke A."/>
            <person name="Yurkov A.M."/>
            <person name="Nowrousian M."/>
            <person name="Sun S."/>
            <person name="Cuomo C.A."/>
            <person name="Heitman J."/>
        </authorList>
    </citation>
    <scope>NUCLEOTIDE SEQUENCE</scope>
    <source>
        <strain evidence="2">CBS 12478</strain>
    </source>
</reference>
<gene>
    <name evidence="2" type="ORF">CI109_105878</name>
</gene>
<evidence type="ECO:0000313" key="3">
    <source>
        <dbReference type="Proteomes" id="UP000322225"/>
    </source>
</evidence>
<feature type="region of interest" description="Disordered" evidence="1">
    <location>
        <begin position="1"/>
        <end position="24"/>
    </location>
</feature>
<sequence>MTSSNSGSSYGFHERDSSNRSQEVRFGRLLDRLSLVDDQESDTSQVRSQVHSLLWGSASGEDTASPRVRGRRRCTPHPKVYSPPYPLTPTPESQSTSPNDYDEFHHSSRPDTRAYQTHTPSSASPILASSIHDRRPRFQSEEDTLCRTYAPVSSPIDPLSDTYSHPHMIESLSLRRSDINVTAPPTAIFHRHASPGLETEWHAPHPERPLRAEVIKIESVAEGWSDLSGESEGGRYSWKDYKQMGSNVEKSISGRGKKRSSRPEVQWFLDFHPVAPNVIALVAEYGICSTIVSLTKYARIMLPLIMFPTRRRRQPARLARSAMSYT</sequence>
<feature type="compositionally biased region" description="Low complexity" evidence="1">
    <location>
        <begin position="120"/>
        <end position="130"/>
    </location>
</feature>
<keyword evidence="3" id="KW-1185">Reference proteome</keyword>
<evidence type="ECO:0000256" key="1">
    <source>
        <dbReference type="SAM" id="MobiDB-lite"/>
    </source>
</evidence>
<dbReference type="Proteomes" id="UP000322225">
    <property type="component" value="Chromosome 10"/>
</dbReference>
<dbReference type="GeneID" id="43590979"/>
<dbReference type="RefSeq" id="XP_065823811.1">
    <property type="nucleotide sequence ID" value="XM_065967739.1"/>
</dbReference>
<feature type="compositionally biased region" description="Basic and acidic residues" evidence="1">
    <location>
        <begin position="131"/>
        <end position="140"/>
    </location>
</feature>
<accession>A0AAJ8LME6</accession>
<reference evidence="2" key="1">
    <citation type="submission" date="2017-08" db="EMBL/GenBank/DDBJ databases">
        <authorList>
            <person name="Cuomo C."/>
            <person name="Billmyre B."/>
            <person name="Heitman J."/>
        </authorList>
    </citation>
    <scope>NUCLEOTIDE SEQUENCE</scope>
    <source>
        <strain evidence="2">CBS 12478</strain>
    </source>
</reference>
<feature type="compositionally biased region" description="Polar residues" evidence="1">
    <location>
        <begin position="90"/>
        <end position="99"/>
    </location>
</feature>
<feature type="compositionally biased region" description="Polar residues" evidence="1">
    <location>
        <begin position="42"/>
        <end position="51"/>
    </location>
</feature>
<feature type="region of interest" description="Disordered" evidence="1">
    <location>
        <begin position="36"/>
        <end position="143"/>
    </location>
</feature>